<evidence type="ECO:0000313" key="2">
    <source>
        <dbReference type="Proteomes" id="UP001157961"/>
    </source>
</evidence>
<keyword evidence="2" id="KW-1185">Reference proteome</keyword>
<accession>A0ABY1PNL7</accession>
<gene>
    <name evidence="1" type="ORF">SAMN06265373_11619</name>
</gene>
<name>A0ABY1PNL7_9RHOB</name>
<protein>
    <submittedName>
        <fullName evidence="1">Uncharacterized protein</fullName>
    </submittedName>
</protein>
<sequence length="62" mass="6869">MSEPLRPKLTSEDGYAVIRIPLTEVHGLRVALNECPCVAPKSSRTKSIRKRLAIALGRLEAR</sequence>
<proteinExistence type="predicted"/>
<reference evidence="1 2" key="1">
    <citation type="submission" date="2017-05" db="EMBL/GenBank/DDBJ databases">
        <authorList>
            <person name="Varghese N."/>
            <person name="Submissions S."/>
        </authorList>
    </citation>
    <scope>NUCLEOTIDE SEQUENCE [LARGE SCALE GENOMIC DNA]</scope>
    <source>
        <strain evidence="1 2">DSM 29734</strain>
    </source>
</reference>
<evidence type="ECO:0000313" key="1">
    <source>
        <dbReference type="EMBL" id="SMP36420.1"/>
    </source>
</evidence>
<dbReference type="Proteomes" id="UP001157961">
    <property type="component" value="Unassembled WGS sequence"/>
</dbReference>
<comment type="caution">
    <text evidence="1">The sequence shown here is derived from an EMBL/GenBank/DDBJ whole genome shotgun (WGS) entry which is preliminary data.</text>
</comment>
<dbReference type="EMBL" id="FXTY01000016">
    <property type="protein sequence ID" value="SMP36420.1"/>
    <property type="molecule type" value="Genomic_DNA"/>
</dbReference>
<organism evidence="1 2">
    <name type="scientific">Shimia sagamensis</name>
    <dbReference type="NCBI Taxonomy" id="1566352"/>
    <lineage>
        <taxon>Bacteria</taxon>
        <taxon>Pseudomonadati</taxon>
        <taxon>Pseudomonadota</taxon>
        <taxon>Alphaproteobacteria</taxon>
        <taxon>Rhodobacterales</taxon>
        <taxon>Roseobacteraceae</taxon>
    </lineage>
</organism>